<keyword evidence="2" id="KW-0732">Signal</keyword>
<evidence type="ECO:0000313" key="4">
    <source>
        <dbReference type="Proteomes" id="UP000313948"/>
    </source>
</evidence>
<name>A0ABX5VNY9_9MICO</name>
<dbReference type="EMBL" id="CP040899">
    <property type="protein sequence ID" value="QDB79723.1"/>
    <property type="molecule type" value="Genomic_DNA"/>
</dbReference>
<reference evidence="3 4" key="1">
    <citation type="submission" date="2019-05" db="EMBL/GenBank/DDBJ databases">
        <title>Georgenia *** sp. nov., and Georgenia *** sp. nov., isolated from the intestinal contents of plateau pika (Ochotona curzoniae) in the Qinghai-Tibet plateau of China.</title>
        <authorList>
            <person name="Tian Z."/>
        </authorList>
    </citation>
    <scope>NUCLEOTIDE SEQUENCE [LARGE SCALE GENOMIC DNA]</scope>
    <source>
        <strain evidence="3 4">Z294</strain>
    </source>
</reference>
<dbReference type="Proteomes" id="UP000313948">
    <property type="component" value="Chromosome"/>
</dbReference>
<evidence type="ECO:0000256" key="1">
    <source>
        <dbReference type="SAM" id="Phobius"/>
    </source>
</evidence>
<accession>A0ABX5VNY9</accession>
<keyword evidence="1" id="KW-1133">Transmembrane helix</keyword>
<evidence type="ECO:0000313" key="3">
    <source>
        <dbReference type="EMBL" id="QDB79723.1"/>
    </source>
</evidence>
<organism evidence="3 4">
    <name type="scientific">Georgenia wutianyii</name>
    <dbReference type="NCBI Taxonomy" id="2585135"/>
    <lineage>
        <taxon>Bacteria</taxon>
        <taxon>Bacillati</taxon>
        <taxon>Actinomycetota</taxon>
        <taxon>Actinomycetes</taxon>
        <taxon>Micrococcales</taxon>
        <taxon>Bogoriellaceae</taxon>
        <taxon>Georgenia</taxon>
    </lineage>
</organism>
<feature type="chain" id="PRO_5047073416" evidence="2">
    <location>
        <begin position="34"/>
        <end position="353"/>
    </location>
</feature>
<evidence type="ECO:0000256" key="2">
    <source>
        <dbReference type="SAM" id="SignalP"/>
    </source>
</evidence>
<keyword evidence="4" id="KW-1185">Reference proteome</keyword>
<feature type="signal peptide" evidence="2">
    <location>
        <begin position="1"/>
        <end position="33"/>
    </location>
</feature>
<dbReference type="RefSeq" id="WP_139948714.1">
    <property type="nucleotide sequence ID" value="NZ_CP040899.1"/>
</dbReference>
<keyword evidence="1" id="KW-0472">Membrane</keyword>
<gene>
    <name evidence="3" type="ORF">FE251_10305</name>
</gene>
<sequence>MVATESRRLLATLLAALAVVAVVLLGWPGPASATTEPEEVTWGVKTADNAHGEARANYQYELTPGQTLDDAIVVTNYSERELTVAVYAADGFLNESAQLDLLPAGTPSEHVGAWVTLAADEVTIGAGEAVEIDFRLTVPPNVTPGDYAGGIVTSLGPADAGDGLKVDRRLGARLHLRVEGELEPSLGISDVEVEHSGSWLPWEAGVATVTFTLENTGNVRLSGRHTVSFSGLLGLGGRSSVVVDLEEMLPGTSFQRTVELEGVWPLVRTTGAVMAEGAPVGVERLMPLARAEFAVWTPPWSVTLGLAALAGLVVLSRLRARARRRAEDRRVAAAVAEAVAGAGLPEPTATAPR</sequence>
<proteinExistence type="predicted"/>
<keyword evidence="1" id="KW-0812">Transmembrane</keyword>
<feature type="transmembrane region" description="Helical" evidence="1">
    <location>
        <begin position="293"/>
        <end position="315"/>
    </location>
</feature>
<protein>
    <submittedName>
        <fullName evidence="3">DUF916 domain-containing protein</fullName>
    </submittedName>
</protein>